<dbReference type="InterPro" id="IPR009875">
    <property type="entry name" value="PilZ_domain"/>
</dbReference>
<evidence type="ECO:0000259" key="1">
    <source>
        <dbReference type="Pfam" id="PF07238"/>
    </source>
</evidence>
<dbReference type="Pfam" id="PF07238">
    <property type="entry name" value="PilZ"/>
    <property type="match status" value="1"/>
</dbReference>
<evidence type="ECO:0000313" key="3">
    <source>
        <dbReference type="Proteomes" id="UP001222275"/>
    </source>
</evidence>
<dbReference type="RefSeq" id="WP_275595339.1">
    <property type="nucleotide sequence ID" value="NZ_CP102381.1"/>
</dbReference>
<dbReference type="Proteomes" id="UP001222275">
    <property type="component" value="Chromosome"/>
</dbReference>
<keyword evidence="3" id="KW-1185">Reference proteome</keyword>
<proteinExistence type="predicted"/>
<feature type="domain" description="PilZ" evidence="1">
    <location>
        <begin position="33"/>
        <end position="118"/>
    </location>
</feature>
<accession>A0ABY8CAS5</accession>
<sequence>MHNQNEQNPIYLTLVAKTFMTQLSYKTDRKAILIGKNAKAEAILIDLSMNEAGVITPRGAREGTQLELEFEVPALGEFTVLRLTTKVIHRHNSEDDIYLKLEFTGLSTHEELVLSDFLDYKQRLHEMGKKTYIQ</sequence>
<protein>
    <submittedName>
        <fullName evidence="2">PilZ domain-containing protein</fullName>
    </submittedName>
</protein>
<organism evidence="2 3">
    <name type="scientific">Thiomicrorhabdus lithotrophica</name>
    <dbReference type="NCBI Taxonomy" id="2949997"/>
    <lineage>
        <taxon>Bacteria</taxon>
        <taxon>Pseudomonadati</taxon>
        <taxon>Pseudomonadota</taxon>
        <taxon>Gammaproteobacteria</taxon>
        <taxon>Thiotrichales</taxon>
        <taxon>Piscirickettsiaceae</taxon>
        <taxon>Thiomicrorhabdus</taxon>
    </lineage>
</organism>
<dbReference type="EMBL" id="CP102381">
    <property type="protein sequence ID" value="WEJ63086.1"/>
    <property type="molecule type" value="Genomic_DNA"/>
</dbReference>
<name>A0ABY8CAS5_9GAMM</name>
<gene>
    <name evidence="2" type="ORF">NR989_02210</name>
</gene>
<reference evidence="2 3" key="1">
    <citation type="submission" date="2022-06" db="EMBL/GenBank/DDBJ databases">
        <title>Thiomicrohabdus sp. nov, an obligately chemolithoautotrophic, sulfur-oxidizing bacterium isolated from beach of Guanyin Mountain. Amoy.</title>
        <authorList>
            <person name="Zhu H."/>
        </authorList>
    </citation>
    <scope>NUCLEOTIDE SEQUENCE [LARGE SCALE GENOMIC DNA]</scope>
    <source>
        <strain evidence="2 3">XGS-01</strain>
    </source>
</reference>
<evidence type="ECO:0000313" key="2">
    <source>
        <dbReference type="EMBL" id="WEJ63086.1"/>
    </source>
</evidence>